<comment type="caution">
    <text evidence="2">The sequence shown here is derived from an EMBL/GenBank/DDBJ whole genome shotgun (WGS) entry which is preliminary data.</text>
</comment>
<dbReference type="AlphaFoldDB" id="U4V7X5"/>
<dbReference type="EMBL" id="ASXJ01000198">
    <property type="protein sequence ID" value="ERM01123.1"/>
    <property type="molecule type" value="Genomic_DNA"/>
</dbReference>
<gene>
    <name evidence="2" type="ORF">Q644_23390</name>
</gene>
<name>U4V7X5_9HYPH</name>
<accession>U4V7X5</accession>
<proteinExistence type="predicted"/>
<evidence type="ECO:0000256" key="1">
    <source>
        <dbReference type="SAM" id="Phobius"/>
    </source>
</evidence>
<organism evidence="2 3">
    <name type="scientific">Brucella intermedia 229E</name>
    <dbReference type="NCBI Taxonomy" id="1337887"/>
    <lineage>
        <taxon>Bacteria</taxon>
        <taxon>Pseudomonadati</taxon>
        <taxon>Pseudomonadota</taxon>
        <taxon>Alphaproteobacteria</taxon>
        <taxon>Hyphomicrobiales</taxon>
        <taxon>Brucellaceae</taxon>
        <taxon>Brucella/Ochrobactrum group</taxon>
        <taxon>Brucella</taxon>
    </lineage>
</organism>
<keyword evidence="1" id="KW-0812">Transmembrane</keyword>
<evidence type="ECO:0000313" key="3">
    <source>
        <dbReference type="Proteomes" id="UP000016842"/>
    </source>
</evidence>
<protein>
    <submittedName>
        <fullName evidence="2">Uncharacterized protein</fullName>
    </submittedName>
</protein>
<reference evidence="2 3" key="1">
    <citation type="journal article" date="2014" name="FEMS Microbiol. Lett.">
        <title>Genome sequencing analysis reveals virulence-related gene content of Ochrobactrum intermedium strain 229E, a urease-positive strain isolated from the human gastric niche.</title>
        <authorList>
            <person name="Kulkarni G.J."/>
            <person name="Shetty S."/>
            <person name="Dharne M.S."/>
            <person name="Shouche Y.S."/>
        </authorList>
    </citation>
    <scope>NUCLEOTIDE SEQUENCE [LARGE SCALE GENOMIC DNA]</scope>
    <source>
        <strain evidence="2 3">229E</strain>
    </source>
</reference>
<feature type="transmembrane region" description="Helical" evidence="1">
    <location>
        <begin position="6"/>
        <end position="31"/>
    </location>
</feature>
<keyword evidence="1" id="KW-1133">Transmembrane helix</keyword>
<sequence length="41" mass="4343">MAVEGAVIARAMGGTLAVLVVVICSHLVLAFQQRCRVILHP</sequence>
<keyword evidence="1" id="KW-0472">Membrane</keyword>
<dbReference type="Proteomes" id="UP000016842">
    <property type="component" value="Unassembled WGS sequence"/>
</dbReference>
<evidence type="ECO:0000313" key="2">
    <source>
        <dbReference type="EMBL" id="ERM01123.1"/>
    </source>
</evidence>